<dbReference type="Pfam" id="PF00685">
    <property type="entry name" value="Sulfotransfer_1"/>
    <property type="match status" value="3"/>
</dbReference>
<feature type="domain" description="Sulfotransferase" evidence="3">
    <location>
        <begin position="343"/>
        <end position="569"/>
    </location>
</feature>
<evidence type="ECO:0000256" key="1">
    <source>
        <dbReference type="ARBA" id="ARBA00005771"/>
    </source>
</evidence>
<proteinExistence type="inferred from homology"/>
<dbReference type="WBParaSite" id="TCONS_00011812.p1">
    <property type="protein sequence ID" value="TCONS_00011812.p1"/>
    <property type="gene ID" value="XLOC_006715"/>
</dbReference>
<accession>A0AAF5DHG9</accession>
<dbReference type="PANTHER" id="PTHR11783">
    <property type="entry name" value="SULFOTRANSFERASE SULT"/>
    <property type="match status" value="1"/>
</dbReference>
<evidence type="ECO:0000313" key="4">
    <source>
        <dbReference type="Proteomes" id="UP000035681"/>
    </source>
</evidence>
<evidence type="ECO:0000259" key="3">
    <source>
        <dbReference type="Pfam" id="PF00685"/>
    </source>
</evidence>
<evidence type="ECO:0000256" key="2">
    <source>
        <dbReference type="ARBA" id="ARBA00022679"/>
    </source>
</evidence>
<dbReference type="InterPro" id="IPR027417">
    <property type="entry name" value="P-loop_NTPase"/>
</dbReference>
<dbReference type="GO" id="GO:0008146">
    <property type="term" value="F:sulfotransferase activity"/>
    <property type="evidence" value="ECO:0007669"/>
    <property type="project" value="InterPro"/>
</dbReference>
<dbReference type="Gene3D" id="3.40.50.300">
    <property type="entry name" value="P-loop containing nucleotide triphosphate hydrolases"/>
    <property type="match status" value="3"/>
</dbReference>
<comment type="similarity">
    <text evidence="1">Belongs to the sulfotransferase 1 family.</text>
</comment>
<name>A0AAF5DHG9_STRER</name>
<sequence>KKVLINVYLIFSLSMDQEFKEAHYVAAKERFELICQFNLTDTSLQKKENLPLCRKIGNTNFPIFADQISVETSKNMILRDEDIIVSSYPKCGSTWVRQIILQLVDNDYWERGVPQYLISPTIECFGSSVLDLYPSPRIMKTHLNFNNCPKSKTSKYIYVVRNPKDVIASYYNHMKNLKCYDFENGQFNDFFNFFISSEMEWGTYFENVKSWLSFIDKPNVLFLVYEDLCKDLPTNIKKIISFIGGDVGRKYENCNDIEKIIHRSSIEFMKKNNNRFTEDDNQKVPTFIRKERILTMVDFSSNPEGLVKEGNNPLYRKIETKLFPSLCSKESVESSKKMVTRHDDIFVASYPKSGNTWCRHIILQLINEDYFNGLVDQFYESPIIECFGGDVIELLPSPRVLKTHFDYDDIPKGDGVKYVFTIRNPKDVIVSYYHHHKNFDHYQFSEGDFNLFFDLFINGKTEYGCYFKYLKGWLPYINNSNILFIKYEDMSNNLEDYIKKIGNFIGGKAIDTLNDDKKLKQIIENSKIHNMQKGVPQIVIETTMNPKFFRKGCSRDWKNYFTKEQSDILKIGGLKNYHGIIKIGKVNQFLEKLMALFFTAERINSIRSAITIKLHQYLVSPVIEFMGSDKVNLLPSPKIYKTHLDLTYCSMSNVAKYIIVVRVTKNVLVIYYYYMKLDPSYKFEDDDINVFFKIFVTRKIEFDDIRYKIYKFTFFVGEKVIYRVNNDDNFNKIFYESTIASMKKYVERFIGRRSK</sequence>
<feature type="domain" description="Sulfotransferase" evidence="3">
    <location>
        <begin position="617"/>
        <end position="709"/>
    </location>
</feature>
<evidence type="ECO:0000313" key="5">
    <source>
        <dbReference type="WBParaSite" id="TCONS_00011812.p1"/>
    </source>
</evidence>
<dbReference type="AlphaFoldDB" id="A0AAF5DHG9"/>
<dbReference type="InterPro" id="IPR000863">
    <property type="entry name" value="Sulfotransferase_dom"/>
</dbReference>
<keyword evidence="2" id="KW-0808">Transferase</keyword>
<dbReference type="Proteomes" id="UP000035681">
    <property type="component" value="Unplaced"/>
</dbReference>
<reference evidence="5" key="1">
    <citation type="submission" date="2024-02" db="UniProtKB">
        <authorList>
            <consortium name="WormBaseParasite"/>
        </authorList>
    </citation>
    <scope>IDENTIFICATION</scope>
</reference>
<dbReference type="SUPFAM" id="SSF52540">
    <property type="entry name" value="P-loop containing nucleoside triphosphate hydrolases"/>
    <property type="match status" value="3"/>
</dbReference>
<feature type="domain" description="Sulfotransferase" evidence="3">
    <location>
        <begin position="80"/>
        <end position="291"/>
    </location>
</feature>
<protein>
    <submittedName>
        <fullName evidence="5">Sulfotransfer_1 domain-containing protein</fullName>
    </submittedName>
</protein>
<organism evidence="4 5">
    <name type="scientific">Strongyloides stercoralis</name>
    <name type="common">Threadworm</name>
    <dbReference type="NCBI Taxonomy" id="6248"/>
    <lineage>
        <taxon>Eukaryota</taxon>
        <taxon>Metazoa</taxon>
        <taxon>Ecdysozoa</taxon>
        <taxon>Nematoda</taxon>
        <taxon>Chromadorea</taxon>
        <taxon>Rhabditida</taxon>
        <taxon>Tylenchina</taxon>
        <taxon>Panagrolaimomorpha</taxon>
        <taxon>Strongyloidoidea</taxon>
        <taxon>Strongyloididae</taxon>
        <taxon>Strongyloides</taxon>
    </lineage>
</organism>
<keyword evidence="4" id="KW-1185">Reference proteome</keyword>